<evidence type="ECO:0000313" key="4">
    <source>
        <dbReference type="Proteomes" id="UP001152622"/>
    </source>
</evidence>
<keyword evidence="2" id="KW-0732">Signal</keyword>
<evidence type="ECO:0000313" key="3">
    <source>
        <dbReference type="EMBL" id="KAJ8363895.1"/>
    </source>
</evidence>
<feature type="chain" id="PRO_5040420878" evidence="2">
    <location>
        <begin position="34"/>
        <end position="180"/>
    </location>
</feature>
<proteinExistence type="predicted"/>
<feature type="signal peptide" evidence="2">
    <location>
        <begin position="1"/>
        <end position="33"/>
    </location>
</feature>
<keyword evidence="4" id="KW-1185">Reference proteome</keyword>
<dbReference type="AlphaFoldDB" id="A0A9Q1FPP8"/>
<comment type="caution">
    <text evidence="3">The sequence shown here is derived from an EMBL/GenBank/DDBJ whole genome shotgun (WGS) entry which is preliminary data.</text>
</comment>
<feature type="compositionally biased region" description="Basic and acidic residues" evidence="1">
    <location>
        <begin position="58"/>
        <end position="68"/>
    </location>
</feature>
<evidence type="ECO:0000256" key="1">
    <source>
        <dbReference type="SAM" id="MobiDB-lite"/>
    </source>
</evidence>
<dbReference type="EMBL" id="JAINUF010000004">
    <property type="protein sequence ID" value="KAJ8363895.1"/>
    <property type="molecule type" value="Genomic_DNA"/>
</dbReference>
<accession>A0A9Q1FPP8</accession>
<sequence length="180" mass="19263">MGGDNPGAGGLIRPQLRAALAAAALLCSASVAGQLRRERLAGPAQSICQQISLAAGLDSREKGSKQDGPDGPTRSAAGEPLERSAENPRSNGNLYTFFRQTAVLREWKILRRRKSAAGPRRAFTGGTVISHKYLQQMETVPHLSSSVRENSDVIQSPGLRKAVASAFAVCRQRVREAEKS</sequence>
<feature type="region of interest" description="Disordered" evidence="1">
    <location>
        <begin position="58"/>
        <end position="92"/>
    </location>
</feature>
<gene>
    <name evidence="3" type="ORF">SKAU_G00127260</name>
</gene>
<evidence type="ECO:0000256" key="2">
    <source>
        <dbReference type="SAM" id="SignalP"/>
    </source>
</evidence>
<dbReference type="Proteomes" id="UP001152622">
    <property type="component" value="Chromosome 4"/>
</dbReference>
<name>A0A9Q1FPP8_SYNKA</name>
<organism evidence="3 4">
    <name type="scientific">Synaphobranchus kaupii</name>
    <name type="common">Kaup's arrowtooth eel</name>
    <dbReference type="NCBI Taxonomy" id="118154"/>
    <lineage>
        <taxon>Eukaryota</taxon>
        <taxon>Metazoa</taxon>
        <taxon>Chordata</taxon>
        <taxon>Craniata</taxon>
        <taxon>Vertebrata</taxon>
        <taxon>Euteleostomi</taxon>
        <taxon>Actinopterygii</taxon>
        <taxon>Neopterygii</taxon>
        <taxon>Teleostei</taxon>
        <taxon>Anguilliformes</taxon>
        <taxon>Synaphobranchidae</taxon>
        <taxon>Synaphobranchus</taxon>
    </lineage>
</organism>
<protein>
    <submittedName>
        <fullName evidence="3">Uncharacterized protein</fullName>
    </submittedName>
</protein>
<reference evidence="3" key="1">
    <citation type="journal article" date="2023" name="Science">
        <title>Genome structures resolve the early diversification of teleost fishes.</title>
        <authorList>
            <person name="Parey E."/>
            <person name="Louis A."/>
            <person name="Montfort J."/>
            <person name="Bouchez O."/>
            <person name="Roques C."/>
            <person name="Iampietro C."/>
            <person name="Lluch J."/>
            <person name="Castinel A."/>
            <person name="Donnadieu C."/>
            <person name="Desvignes T."/>
            <person name="Floi Bucao C."/>
            <person name="Jouanno E."/>
            <person name="Wen M."/>
            <person name="Mejri S."/>
            <person name="Dirks R."/>
            <person name="Jansen H."/>
            <person name="Henkel C."/>
            <person name="Chen W.J."/>
            <person name="Zahm M."/>
            <person name="Cabau C."/>
            <person name="Klopp C."/>
            <person name="Thompson A.W."/>
            <person name="Robinson-Rechavi M."/>
            <person name="Braasch I."/>
            <person name="Lecointre G."/>
            <person name="Bobe J."/>
            <person name="Postlethwait J.H."/>
            <person name="Berthelot C."/>
            <person name="Roest Crollius H."/>
            <person name="Guiguen Y."/>
        </authorList>
    </citation>
    <scope>NUCLEOTIDE SEQUENCE</scope>
    <source>
        <strain evidence="3">WJC10195</strain>
    </source>
</reference>